<feature type="compositionally biased region" description="Polar residues" evidence="1">
    <location>
        <begin position="31"/>
        <end position="56"/>
    </location>
</feature>
<sequence length="592" mass="63471">MSMADIVKMGRPQGRSSSKSTATADKAFAGQNPSLSNETNHNTKQSASTVAPTTFDQGFPALPDPIPQFINSNHASAESHQTHENVWFPQDGPPSQNQFTAPEPSGGPLSFVASLESSVLVADAVNLHEKSHTEDNTSIVKQTAIPSERHSEVLHDKVQFGDELLQNSSTYQSQMHSFADEVEVSNVDVDSAAMNFQHLSLQKEDLAAANSADDNPQLENTDCAHLSFGSFESGAFSGLLPSKVPKYSMEEVPNSDETPAVDQIDIRNQDYYDNGALQSSANEDVETRIGTNIENIDAPSVSQPDILMQGALDVSGLQYNPPSVSDHVYPNTTQPSIMESQQGNAQAQQLSHFSSLLAQQANTLQSNFLGSNLTQHRDFDFSPFLSAQSAMKYNPAVPTTSYPISMQENLNQGGFSNTQSTQNPPSTSIPSGLPQPQQLSLHPYSQPTLPLGPFASLVGYPYLPQNYYVPPPAFQQAYSSNGPFHQSDGGAAAVPGSAMKYSMPQYKSGLPVTSPPQHSSAVSGYGGFGSSSNIPNFGQNQSASPATTMGIDEALSSQFKEANHYMALQQVASRCSWNPSCVAVCYPSSSVL</sequence>
<accession>A0A9R0VKW7</accession>
<feature type="compositionally biased region" description="Polar residues" evidence="1">
    <location>
        <begin position="69"/>
        <end position="79"/>
    </location>
</feature>
<name>A0A9R0VKW7_TRITD</name>
<evidence type="ECO:0000313" key="2">
    <source>
        <dbReference type="EMBL" id="VAH62313.1"/>
    </source>
</evidence>
<evidence type="ECO:0000256" key="1">
    <source>
        <dbReference type="SAM" id="MobiDB-lite"/>
    </source>
</evidence>
<dbReference type="PANTHER" id="PTHR46445:SF6">
    <property type="entry name" value="OS01G0663800 PROTEIN"/>
    <property type="match status" value="1"/>
</dbReference>
<protein>
    <recommendedName>
        <fullName evidence="4">GBF-interacting protein 1 N-terminal domain-containing protein</fullName>
    </recommendedName>
</protein>
<dbReference type="PANTHER" id="PTHR46445">
    <property type="entry name" value="RNA POLYMERASE II DEGRADATION FACTOR-LIKE PROTEIN (DUF1296)"/>
    <property type="match status" value="1"/>
</dbReference>
<dbReference type="Proteomes" id="UP000324705">
    <property type="component" value="Chromosome 3A"/>
</dbReference>
<keyword evidence="3" id="KW-1185">Reference proteome</keyword>
<evidence type="ECO:0008006" key="4">
    <source>
        <dbReference type="Google" id="ProtNLM"/>
    </source>
</evidence>
<gene>
    <name evidence="2" type="ORF">TRITD_3Av1G162030</name>
</gene>
<dbReference type="Gramene" id="TRITD3Av1G162030.1">
    <property type="protein sequence ID" value="TRITD3Av1G162030.1"/>
    <property type="gene ID" value="TRITD3Av1G162030"/>
</dbReference>
<dbReference type="AlphaFoldDB" id="A0A9R0VKW7"/>
<reference evidence="2 3" key="1">
    <citation type="submission" date="2017-09" db="EMBL/GenBank/DDBJ databases">
        <authorList>
            <consortium name="International Durum Wheat Genome Sequencing Consortium (IDWGSC)"/>
            <person name="Milanesi L."/>
        </authorList>
    </citation>
    <scope>NUCLEOTIDE SEQUENCE [LARGE SCALE GENOMIC DNA]</scope>
    <source>
        <strain evidence="3">cv. Svevo</strain>
    </source>
</reference>
<proteinExistence type="predicted"/>
<feature type="region of interest" description="Disordered" evidence="1">
    <location>
        <begin position="407"/>
        <end position="442"/>
    </location>
</feature>
<feature type="region of interest" description="Disordered" evidence="1">
    <location>
        <begin position="1"/>
        <end position="105"/>
    </location>
</feature>
<dbReference type="EMBL" id="LT934115">
    <property type="protein sequence ID" value="VAH62313.1"/>
    <property type="molecule type" value="Genomic_DNA"/>
</dbReference>
<evidence type="ECO:0000313" key="3">
    <source>
        <dbReference type="Proteomes" id="UP000324705"/>
    </source>
</evidence>
<organism evidence="2 3">
    <name type="scientific">Triticum turgidum subsp. durum</name>
    <name type="common">Durum wheat</name>
    <name type="synonym">Triticum durum</name>
    <dbReference type="NCBI Taxonomy" id="4567"/>
    <lineage>
        <taxon>Eukaryota</taxon>
        <taxon>Viridiplantae</taxon>
        <taxon>Streptophyta</taxon>
        <taxon>Embryophyta</taxon>
        <taxon>Tracheophyta</taxon>
        <taxon>Spermatophyta</taxon>
        <taxon>Magnoliopsida</taxon>
        <taxon>Liliopsida</taxon>
        <taxon>Poales</taxon>
        <taxon>Poaceae</taxon>
        <taxon>BOP clade</taxon>
        <taxon>Pooideae</taxon>
        <taxon>Triticodae</taxon>
        <taxon>Triticeae</taxon>
        <taxon>Triticinae</taxon>
        <taxon>Triticum</taxon>
    </lineage>
</organism>
<feature type="compositionally biased region" description="Low complexity" evidence="1">
    <location>
        <begin position="16"/>
        <end position="29"/>
    </location>
</feature>